<dbReference type="PANTHER" id="PTHR11161:SF22">
    <property type="entry name" value="ACYLTRANSFERASE 3 DOMAIN-CONTAINING PROTEIN-RELATED"/>
    <property type="match status" value="1"/>
</dbReference>
<dbReference type="KEGG" id="dpl:KGM_206011"/>
<feature type="transmembrane region" description="Helical" evidence="1">
    <location>
        <begin position="324"/>
        <end position="341"/>
    </location>
</feature>
<dbReference type="EMBL" id="AGBW02013474">
    <property type="protein sequence ID" value="OWR43366.1"/>
    <property type="molecule type" value="Genomic_DNA"/>
</dbReference>
<gene>
    <name evidence="3" type="ORF">KGM_206011</name>
</gene>
<feature type="domain" description="Acyltransferase 3" evidence="2">
    <location>
        <begin position="41"/>
        <end position="374"/>
    </location>
</feature>
<feature type="transmembrane region" description="Helical" evidence="1">
    <location>
        <begin position="29"/>
        <end position="50"/>
    </location>
</feature>
<sequence>MVHSTWPMIRAGENSHHLELMYYKLRQNFLLSGSLAIQSNIVISGFLLAYNMEVFSETNNINWYIIPKVIILRYLRLTPVYALVVALNASWIKFLERGPLWQVSVQRLLSHCRSDWWRNLLYINNYKYHAVCLMPTWYLAVDMQLFCLGIILFVLLRKKSYQKPVLITILILGMITIAVHTYVRDLNAIFMISPQECRNLFETDSTFNETYKMSHTNVPSFIIGMMAGYYIYESQKSGLKLSSSRILQFMYWSLVPLGAVLMFSGELFYRDAPRDPVAVRAAYAALSKPLFGTLLALLIVGTIFKIDNLYRKVLESNLWTIPNRLNFCVFLVNFTLIKLYVGKMQSLIVISNTTMMLLAFSTIVASFVVAIPLWMLVEMPCARVTKNCHTAFEKTHLKKKNKKNI</sequence>
<dbReference type="Pfam" id="PF01757">
    <property type="entry name" value="Acyl_transf_3"/>
    <property type="match status" value="1"/>
</dbReference>
<evidence type="ECO:0000259" key="2">
    <source>
        <dbReference type="Pfam" id="PF01757"/>
    </source>
</evidence>
<keyword evidence="1" id="KW-0812">Transmembrane</keyword>
<protein>
    <recommendedName>
        <fullName evidence="2">Acyltransferase 3 domain-containing protein</fullName>
    </recommendedName>
</protein>
<organism evidence="3 4">
    <name type="scientific">Danaus plexippus plexippus</name>
    <dbReference type="NCBI Taxonomy" id="278856"/>
    <lineage>
        <taxon>Eukaryota</taxon>
        <taxon>Metazoa</taxon>
        <taxon>Ecdysozoa</taxon>
        <taxon>Arthropoda</taxon>
        <taxon>Hexapoda</taxon>
        <taxon>Insecta</taxon>
        <taxon>Pterygota</taxon>
        <taxon>Neoptera</taxon>
        <taxon>Endopterygota</taxon>
        <taxon>Lepidoptera</taxon>
        <taxon>Glossata</taxon>
        <taxon>Ditrysia</taxon>
        <taxon>Papilionoidea</taxon>
        <taxon>Nymphalidae</taxon>
        <taxon>Danainae</taxon>
        <taxon>Danaini</taxon>
        <taxon>Danaina</taxon>
        <taxon>Danaus</taxon>
        <taxon>Danaus</taxon>
    </lineage>
</organism>
<name>A0A212EPG8_DANPL</name>
<comment type="caution">
    <text evidence="3">The sequence shown here is derived from an EMBL/GenBank/DDBJ whole genome shotgun (WGS) entry which is preliminary data.</text>
</comment>
<feature type="transmembrane region" description="Helical" evidence="1">
    <location>
        <begin position="71"/>
        <end position="92"/>
    </location>
</feature>
<evidence type="ECO:0000256" key="1">
    <source>
        <dbReference type="SAM" id="Phobius"/>
    </source>
</evidence>
<dbReference type="GO" id="GO:0016747">
    <property type="term" value="F:acyltransferase activity, transferring groups other than amino-acyl groups"/>
    <property type="evidence" value="ECO:0007669"/>
    <property type="project" value="InterPro"/>
</dbReference>
<keyword evidence="1" id="KW-0472">Membrane</keyword>
<keyword evidence="1" id="KW-1133">Transmembrane helix</keyword>
<dbReference type="InterPro" id="IPR002656">
    <property type="entry name" value="Acyl_transf_3_dom"/>
</dbReference>
<evidence type="ECO:0000313" key="4">
    <source>
        <dbReference type="Proteomes" id="UP000007151"/>
    </source>
</evidence>
<feature type="transmembrane region" description="Helical" evidence="1">
    <location>
        <begin position="249"/>
        <end position="269"/>
    </location>
</feature>
<dbReference type="InterPro" id="IPR052728">
    <property type="entry name" value="O2_lipid_transport_reg"/>
</dbReference>
<evidence type="ECO:0000313" key="3">
    <source>
        <dbReference type="EMBL" id="OWR43366.1"/>
    </source>
</evidence>
<dbReference type="PANTHER" id="PTHR11161">
    <property type="entry name" value="O-ACYLTRANSFERASE"/>
    <property type="match status" value="1"/>
</dbReference>
<reference evidence="3 4" key="1">
    <citation type="journal article" date="2011" name="Cell">
        <title>The monarch butterfly genome yields insights into long-distance migration.</title>
        <authorList>
            <person name="Zhan S."/>
            <person name="Merlin C."/>
            <person name="Boore J.L."/>
            <person name="Reppert S.M."/>
        </authorList>
    </citation>
    <scope>NUCLEOTIDE SEQUENCE [LARGE SCALE GENOMIC DNA]</scope>
    <source>
        <strain evidence="3">F-2</strain>
    </source>
</reference>
<accession>A0A212EPG8</accession>
<dbReference type="Proteomes" id="UP000007151">
    <property type="component" value="Unassembled WGS sequence"/>
</dbReference>
<dbReference type="AlphaFoldDB" id="A0A212EPG8"/>
<feature type="transmembrane region" description="Helical" evidence="1">
    <location>
        <begin position="353"/>
        <end position="377"/>
    </location>
</feature>
<proteinExistence type="predicted"/>
<feature type="transmembrane region" description="Helical" evidence="1">
    <location>
        <begin position="137"/>
        <end position="156"/>
    </location>
</feature>
<keyword evidence="4" id="KW-1185">Reference proteome</keyword>
<feature type="transmembrane region" description="Helical" evidence="1">
    <location>
        <begin position="281"/>
        <end position="304"/>
    </location>
</feature>
<feature type="transmembrane region" description="Helical" evidence="1">
    <location>
        <begin position="165"/>
        <end position="183"/>
    </location>
</feature>
<dbReference type="InParanoid" id="A0A212EPG8"/>
<dbReference type="FunCoup" id="A0A212EPG8">
    <property type="interactions" value="11"/>
</dbReference>